<keyword evidence="4 8" id="KW-0812">Transmembrane</keyword>
<dbReference type="RefSeq" id="WP_138210526.1">
    <property type="nucleotide sequence ID" value="NZ_CBCRUQ010000003.1"/>
</dbReference>
<accession>A0A4U9RLQ0</accession>
<evidence type="ECO:0000256" key="5">
    <source>
        <dbReference type="ARBA" id="ARBA00022801"/>
    </source>
</evidence>
<evidence type="ECO:0000256" key="1">
    <source>
        <dbReference type="ARBA" id="ARBA00022475"/>
    </source>
</evidence>
<keyword evidence="1" id="KW-1003">Cell membrane</keyword>
<dbReference type="InterPro" id="IPR006741">
    <property type="entry name" value="AgrB"/>
</dbReference>
<dbReference type="KEGG" id="hhw:NCTC503_01940"/>
<sequence>MDNFINNLVSIYARHLSLSDNEKAILKYGITIATSTILGVVASLFLAALLGNFFYVFIMIVSMMIYRSFSGGGHCSTMLRCTIFSTILVNLLCIFSELLLNFNLINYFYFTIEFLILLFSIWAIYNYAPADTPAKPIKKKEKKEKLKKLSFVYIIVWYCFSISWFYIKADVSKISFYISIGILWQTFSITPLGYKFIHDMDKLFSLFNINHN</sequence>
<feature type="transmembrane region" description="Helical" evidence="8">
    <location>
        <begin position="24"/>
        <end position="47"/>
    </location>
</feature>
<keyword evidence="7 8" id="KW-0472">Membrane</keyword>
<feature type="transmembrane region" description="Helical" evidence="8">
    <location>
        <begin position="149"/>
        <end position="168"/>
    </location>
</feature>
<feature type="transmembrane region" description="Helical" evidence="8">
    <location>
        <begin position="174"/>
        <end position="194"/>
    </location>
</feature>
<evidence type="ECO:0000256" key="6">
    <source>
        <dbReference type="ARBA" id="ARBA00022989"/>
    </source>
</evidence>
<dbReference type="AlphaFoldDB" id="A0A4U9RLQ0"/>
<dbReference type="Pfam" id="PF04647">
    <property type="entry name" value="AgrB"/>
    <property type="match status" value="1"/>
</dbReference>
<dbReference type="GO" id="GO:0016020">
    <property type="term" value="C:membrane"/>
    <property type="evidence" value="ECO:0007669"/>
    <property type="project" value="InterPro"/>
</dbReference>
<evidence type="ECO:0000256" key="4">
    <source>
        <dbReference type="ARBA" id="ARBA00022692"/>
    </source>
</evidence>
<feature type="transmembrane region" description="Helical" evidence="8">
    <location>
        <begin position="81"/>
        <end position="101"/>
    </location>
</feature>
<evidence type="ECO:0000256" key="8">
    <source>
        <dbReference type="SAM" id="Phobius"/>
    </source>
</evidence>
<dbReference type="OrthoDB" id="2854767at2"/>
<evidence type="ECO:0000313" key="10">
    <source>
        <dbReference type="Proteomes" id="UP000308489"/>
    </source>
</evidence>
<dbReference type="GO" id="GO:0008233">
    <property type="term" value="F:peptidase activity"/>
    <property type="evidence" value="ECO:0007669"/>
    <property type="project" value="UniProtKB-KW"/>
</dbReference>
<keyword evidence="10" id="KW-1185">Reference proteome</keyword>
<reference evidence="9 10" key="1">
    <citation type="submission" date="2019-05" db="EMBL/GenBank/DDBJ databases">
        <authorList>
            <consortium name="Pathogen Informatics"/>
        </authorList>
    </citation>
    <scope>NUCLEOTIDE SEQUENCE [LARGE SCALE GENOMIC DNA]</scope>
    <source>
        <strain evidence="9 10">NCTC503</strain>
    </source>
</reference>
<keyword evidence="5" id="KW-0378">Hydrolase</keyword>
<evidence type="ECO:0000256" key="2">
    <source>
        <dbReference type="ARBA" id="ARBA00022654"/>
    </source>
</evidence>
<evidence type="ECO:0000256" key="7">
    <source>
        <dbReference type="ARBA" id="ARBA00023136"/>
    </source>
</evidence>
<dbReference type="GO" id="GO:0006508">
    <property type="term" value="P:proteolysis"/>
    <property type="evidence" value="ECO:0007669"/>
    <property type="project" value="UniProtKB-KW"/>
</dbReference>
<evidence type="ECO:0000256" key="3">
    <source>
        <dbReference type="ARBA" id="ARBA00022670"/>
    </source>
</evidence>
<dbReference type="EMBL" id="LR590481">
    <property type="protein sequence ID" value="VTQ92326.1"/>
    <property type="molecule type" value="Genomic_DNA"/>
</dbReference>
<keyword evidence="6 8" id="KW-1133">Transmembrane helix</keyword>
<evidence type="ECO:0000313" key="9">
    <source>
        <dbReference type="EMBL" id="VTQ92326.1"/>
    </source>
</evidence>
<keyword evidence="3" id="KW-0645">Protease</keyword>
<dbReference type="SMART" id="SM00793">
    <property type="entry name" value="AgrB"/>
    <property type="match status" value="1"/>
</dbReference>
<dbReference type="GO" id="GO:0009372">
    <property type="term" value="P:quorum sensing"/>
    <property type="evidence" value="ECO:0007669"/>
    <property type="project" value="UniProtKB-KW"/>
</dbReference>
<gene>
    <name evidence="9" type="ORF">NCTC503_01940</name>
</gene>
<name>A0A4U9RLQ0_HATHI</name>
<organism evidence="9 10">
    <name type="scientific">Hathewaya histolytica</name>
    <name type="common">Clostridium histolyticum</name>
    <dbReference type="NCBI Taxonomy" id="1498"/>
    <lineage>
        <taxon>Bacteria</taxon>
        <taxon>Bacillati</taxon>
        <taxon>Bacillota</taxon>
        <taxon>Clostridia</taxon>
        <taxon>Eubacteriales</taxon>
        <taxon>Clostridiaceae</taxon>
        <taxon>Hathewaya</taxon>
    </lineage>
</organism>
<protein>
    <submittedName>
        <fullName evidence="9">Accessory gene regulator B</fullName>
    </submittedName>
</protein>
<proteinExistence type="predicted"/>
<dbReference type="Proteomes" id="UP000308489">
    <property type="component" value="Chromosome 1"/>
</dbReference>
<keyword evidence="2" id="KW-0673">Quorum sensing</keyword>
<feature type="transmembrane region" description="Helical" evidence="8">
    <location>
        <begin position="107"/>
        <end position="128"/>
    </location>
</feature>